<dbReference type="PANTHER" id="PTHR24092">
    <property type="entry name" value="PROBABLE PHOSPHOLIPID-TRANSPORTING ATPASE"/>
    <property type="match status" value="1"/>
</dbReference>
<evidence type="ECO:0000256" key="11">
    <source>
        <dbReference type="ARBA" id="ARBA00034036"/>
    </source>
</evidence>
<feature type="region of interest" description="Disordered" evidence="16">
    <location>
        <begin position="1237"/>
        <end position="1288"/>
    </location>
</feature>
<feature type="binding site" evidence="13">
    <location>
        <position position="615"/>
    </location>
    <ligand>
        <name>ATP</name>
        <dbReference type="ChEBI" id="CHEBI:30616"/>
    </ligand>
</feature>
<keyword evidence="7 14" id="KW-0460">Magnesium</keyword>
<proteinExistence type="inferred from homology"/>
<evidence type="ECO:0000256" key="4">
    <source>
        <dbReference type="ARBA" id="ARBA00022723"/>
    </source>
</evidence>
<dbReference type="EMBL" id="OVEO01000016">
    <property type="protein sequence ID" value="SPR01207.1"/>
    <property type="molecule type" value="Genomic_DNA"/>
</dbReference>
<evidence type="ECO:0000259" key="18">
    <source>
        <dbReference type="Pfam" id="PF16212"/>
    </source>
</evidence>
<evidence type="ECO:0000313" key="21">
    <source>
        <dbReference type="Proteomes" id="UP000039324"/>
    </source>
</evidence>
<feature type="binding site" evidence="13">
    <location>
        <position position="454"/>
    </location>
    <ligand>
        <name>ATP</name>
        <dbReference type="ChEBI" id="CHEBI:30616"/>
    </ligand>
</feature>
<dbReference type="Gene3D" id="3.40.50.1000">
    <property type="entry name" value="HAD superfamily/HAD-like"/>
    <property type="match status" value="1"/>
</dbReference>
<feature type="region of interest" description="Disordered" evidence="16">
    <location>
        <begin position="482"/>
        <end position="509"/>
    </location>
</feature>
<dbReference type="InterPro" id="IPR032630">
    <property type="entry name" value="P_typ_ATPase_c"/>
</dbReference>
<dbReference type="SFLD" id="SFLDS00003">
    <property type="entry name" value="Haloacid_Dehalogenase"/>
    <property type="match status" value="1"/>
</dbReference>
<dbReference type="SUPFAM" id="SSF81653">
    <property type="entry name" value="Calcium ATPase, transduction domain A"/>
    <property type="match status" value="1"/>
</dbReference>
<dbReference type="InterPro" id="IPR001757">
    <property type="entry name" value="P_typ_ATPase"/>
</dbReference>
<dbReference type="Pfam" id="PF13246">
    <property type="entry name" value="Cation_ATPase"/>
    <property type="match status" value="1"/>
</dbReference>
<evidence type="ECO:0000256" key="8">
    <source>
        <dbReference type="ARBA" id="ARBA00022967"/>
    </source>
</evidence>
<dbReference type="GO" id="GO:0045332">
    <property type="term" value="P:phospholipid translocation"/>
    <property type="evidence" value="ECO:0007669"/>
    <property type="project" value="TreeGrafter"/>
</dbReference>
<feature type="transmembrane region" description="Helical" evidence="15">
    <location>
        <begin position="95"/>
        <end position="112"/>
    </location>
</feature>
<dbReference type="InterPro" id="IPR018303">
    <property type="entry name" value="ATPase_P-typ_P_site"/>
</dbReference>
<dbReference type="OrthoDB" id="377733at2759"/>
<evidence type="ECO:0000313" key="19">
    <source>
        <dbReference type="EMBL" id="CEP00899.1"/>
    </source>
</evidence>
<evidence type="ECO:0000256" key="13">
    <source>
        <dbReference type="PIRSR" id="PIRSR606539-2"/>
    </source>
</evidence>
<dbReference type="InterPro" id="IPR023299">
    <property type="entry name" value="ATPase_P-typ_cyto_dom_N"/>
</dbReference>
<feature type="binding site" evidence="13">
    <location>
        <position position="920"/>
    </location>
    <ligand>
        <name>ATP</name>
        <dbReference type="ChEBI" id="CHEBI:30616"/>
    </ligand>
</feature>
<feature type="active site" description="4-aspartylphosphate intermediate" evidence="12">
    <location>
        <position position="454"/>
    </location>
</feature>
<comment type="similarity">
    <text evidence="2 15">Belongs to the cation transport ATPase (P-type) (TC 3.A.3) family. Type IV subfamily.</text>
</comment>
<feature type="transmembrane region" description="Helical" evidence="15">
    <location>
        <begin position="1007"/>
        <end position="1031"/>
    </location>
</feature>
<feature type="binding site" evidence="13">
    <location>
        <position position="800"/>
    </location>
    <ligand>
        <name>ATP</name>
        <dbReference type="ChEBI" id="CHEBI:30616"/>
    </ligand>
</feature>
<dbReference type="OMA" id="DAQITEY"/>
<feature type="binding site" evidence="13">
    <location>
        <position position="799"/>
    </location>
    <ligand>
        <name>ATP</name>
        <dbReference type="ChEBI" id="CHEBI:30616"/>
    </ligand>
</feature>
<sequence>MDDGDAAPGDLAPPNAEPNVLSPPPSPAIGQASALSVPDLPSSLEFRREAKRQPTRAISVNDRLQNQQREYPSNVIRTSKYTPLTFLPINLFEQFRRISNFYFLIIICISIPPQFAPYPWYTTALPLIFILTISAAKDGYEDFLRHRDDSAANSRVFQQVQSAKGALVPIRSGDITVGDVIKIDEGQEFPADLIVLVTSKHDNTCYINTANLDGEVTPKLRVGVPLADPASPPNQEFDLAVLAGAKVESGEPCKQLDGFEGTLTMADGAQRPLGDRQVLLRGAKLRGTAHVYAVVFATGPETKLMLNRNPIRYKFSSFEKVLNKCVFASLIIEVVICTFMSIMWDTTSTMPGVNVLSTPDMRAYDVYGVQDQVTSGGGLFITSFILYSFLIPVSLFVTIDFVKIGQAMVIEMDTAMSVPGSASDVAEGIHRVYASVKSSNLNDELGMIEYLFTDKTGTLTCNRMELSNISTDGFVSPNRRLSGVQQQQQQQQAAPGASPSVEVPVGTGSAPVVPANEDSGRALNCLVEWAFQNFRNRFSSDDLTTIQQNRQPHQVQQHLHLTTSQAVFDALSTSKSVRIAQDMLFCMLVCNDILPERQGGAPDAPIAYSSTSPDEIALVEALRRNGMTLVSAGPSQPWVIQIDCAPGFTFTFRRIAQLDFSSDRRRMTVVVQVPDGTTMLFTKGASSTIAPMLSSDAANAALLAETEKHLTQFAKHGSRTLMMACRHLDAAQLLAFQATYDQARVQLQERERAIERAFRLVERDLTLLGATSVEDQLQEMVPETIEQLLNAGIKIMMLTGDMQETAVTIGRSSRIISRDSQLLLIQAETPKSCEFLMDRYIKKTSEMDARGGPLQKLALVLNGNSLELAIEHHPAKFLSLFARCETIICNRATPSQKAAVVELVTTRHPGVAMAIGDGANDVSMIRRAHVGVGLIGREGRQAAQSADFVLHKFAHLRRLLFVHGRFSFLRSTKVVLFSFYKNFAFPLPMFWFQFFSQFSGNSIYDGLIMSTFNMFFSSLPPLIAGVLETDATEVCLLKHPIAYKIFRSQPTFTVTIFLSWLMLGTVQSLIIYFAAHLIWAPTDGVLADGTGVVLDLWTFGTWMSTATIVTVNLTFLMETINLTVMTILFSFVGIVLYLLALWPYTELFPSIARNMYGQTPYIFTTPMSWVYQLLVLLTCVIPLMVINHLVRVYFPTYSTVLREFCSGKGSSTAPLGTIGCCLTDHIVNGELDLNRSHPGRRFPAVAPQPPQQQAQDGHRRNISSLDVPHRQQQSIGANRDREPNGKDAAPALDSIVELCNTNEDQKLKAEARPVEIRITKTDEPAMSAVLPNDQAIPSAMQAAVPAVTAPSEPPPAAAAANASQDATGDLADAVA</sequence>
<feature type="transmembrane region" description="Helical" evidence="15">
    <location>
        <begin position="974"/>
        <end position="995"/>
    </location>
</feature>
<comment type="cofactor">
    <cofactor evidence="14">
        <name>Mg(2+)</name>
        <dbReference type="ChEBI" id="CHEBI:18420"/>
    </cofactor>
</comment>
<comment type="subcellular location">
    <subcellularLocation>
        <location evidence="1 15">Membrane</location>
        <topology evidence="1 15">Multi-pass membrane protein</topology>
    </subcellularLocation>
</comment>
<feature type="compositionally biased region" description="Low complexity" evidence="16">
    <location>
        <begin position="1"/>
        <end position="14"/>
    </location>
</feature>
<keyword evidence="6 13" id="KW-0067">ATP-binding</keyword>
<evidence type="ECO:0000256" key="15">
    <source>
        <dbReference type="RuleBase" id="RU362033"/>
    </source>
</evidence>
<keyword evidence="5 13" id="KW-0547">Nucleotide-binding</keyword>
<dbReference type="Pfam" id="PF16212">
    <property type="entry name" value="PhoLip_ATPase_C"/>
    <property type="match status" value="1"/>
</dbReference>
<feature type="binding site" evidence="14">
    <location>
        <position position="456"/>
    </location>
    <ligand>
        <name>Mg(2+)</name>
        <dbReference type="ChEBI" id="CHEBI:18420"/>
    </ligand>
</feature>
<feature type="binding site" evidence="14">
    <location>
        <position position="454"/>
    </location>
    <ligand>
        <name>Mg(2+)</name>
        <dbReference type="ChEBI" id="CHEBI:18420"/>
    </ligand>
</feature>
<evidence type="ECO:0000256" key="16">
    <source>
        <dbReference type="SAM" id="MobiDB-lite"/>
    </source>
</evidence>
<dbReference type="InterPro" id="IPR008250">
    <property type="entry name" value="ATPase_P-typ_transduc_dom_A_sf"/>
</dbReference>
<feature type="binding site" evidence="13">
    <location>
        <position position="801"/>
    </location>
    <ligand>
        <name>ATP</name>
        <dbReference type="ChEBI" id="CHEBI:30616"/>
    </ligand>
</feature>
<dbReference type="PRINTS" id="PR00119">
    <property type="entry name" value="CATATPASE"/>
</dbReference>
<dbReference type="SFLD" id="SFLDF00027">
    <property type="entry name" value="p-type_atpase"/>
    <property type="match status" value="1"/>
</dbReference>
<feature type="binding site" evidence="13">
    <location>
        <position position="456"/>
    </location>
    <ligand>
        <name>ATP</name>
        <dbReference type="ChEBI" id="CHEBI:30616"/>
    </ligand>
</feature>
<evidence type="ECO:0000259" key="17">
    <source>
        <dbReference type="Pfam" id="PF16209"/>
    </source>
</evidence>
<keyword evidence="21" id="KW-1185">Reference proteome</keyword>
<evidence type="ECO:0000256" key="3">
    <source>
        <dbReference type="ARBA" id="ARBA00022692"/>
    </source>
</evidence>
<feature type="region of interest" description="Disordered" evidence="16">
    <location>
        <begin position="1"/>
        <end position="32"/>
    </location>
</feature>
<feature type="binding site" evidence="13">
    <location>
        <position position="660"/>
    </location>
    <ligand>
        <name>ATP</name>
        <dbReference type="ChEBI" id="CHEBI:30616"/>
    </ligand>
</feature>
<dbReference type="STRING" id="37360.A0A0G4J0L7"/>
<evidence type="ECO:0000313" key="22">
    <source>
        <dbReference type="Proteomes" id="UP000290189"/>
    </source>
</evidence>
<dbReference type="PROSITE" id="PS00154">
    <property type="entry name" value="ATPASE_E1_E2"/>
    <property type="match status" value="1"/>
</dbReference>
<dbReference type="GO" id="GO:0005524">
    <property type="term" value="F:ATP binding"/>
    <property type="evidence" value="ECO:0007669"/>
    <property type="project" value="UniProtKB-UniRule"/>
</dbReference>
<dbReference type="EC" id="7.6.2.1" evidence="15"/>
<feature type="transmembrane region" description="Helical" evidence="15">
    <location>
        <begin position="321"/>
        <end position="344"/>
    </location>
</feature>
<feature type="region of interest" description="Disordered" evidence="16">
    <location>
        <begin position="1344"/>
        <end position="1375"/>
    </location>
</feature>
<dbReference type="Gene3D" id="3.40.1110.10">
    <property type="entry name" value="Calcium-transporting ATPase, cytoplasmic domain N"/>
    <property type="match status" value="1"/>
</dbReference>
<reference evidence="19 21" key="1">
    <citation type="submission" date="2015-02" db="EMBL/GenBank/DDBJ databases">
        <authorList>
            <person name="Chooi Y.-H."/>
        </authorList>
    </citation>
    <scope>NUCLEOTIDE SEQUENCE [LARGE SCALE GENOMIC DNA]</scope>
    <source>
        <strain evidence="19">E3</strain>
    </source>
</reference>
<dbReference type="GO" id="GO:0005886">
    <property type="term" value="C:plasma membrane"/>
    <property type="evidence" value="ECO:0007669"/>
    <property type="project" value="TreeGrafter"/>
</dbReference>
<protein>
    <recommendedName>
        <fullName evidence="15">Phospholipid-transporting ATPase</fullName>
        <ecNumber evidence="15">7.6.2.1</ecNumber>
    </recommendedName>
</protein>
<dbReference type="GO" id="GO:0016887">
    <property type="term" value="F:ATP hydrolysis activity"/>
    <property type="evidence" value="ECO:0007669"/>
    <property type="project" value="InterPro"/>
</dbReference>
<keyword evidence="20" id="KW-0496">Mitochondrion</keyword>
<dbReference type="InterPro" id="IPR006539">
    <property type="entry name" value="P-type_ATPase_IV"/>
</dbReference>
<evidence type="ECO:0000256" key="7">
    <source>
        <dbReference type="ARBA" id="ARBA00022842"/>
    </source>
</evidence>
<keyword evidence="9 15" id="KW-1133">Transmembrane helix</keyword>
<gene>
    <name evidence="19" type="ORF">PBRA_008211</name>
    <name evidence="20" type="ORF">PLBR_LOCUS8422</name>
</gene>
<evidence type="ECO:0000313" key="20">
    <source>
        <dbReference type="EMBL" id="SPR01207.1"/>
    </source>
</evidence>
<feature type="binding site" evidence="13">
    <location>
        <position position="455"/>
    </location>
    <ligand>
        <name>ATP</name>
        <dbReference type="ChEBI" id="CHEBI:30616"/>
    </ligand>
</feature>
<keyword evidence="8 15" id="KW-1278">Translocase</keyword>
<feature type="binding site" evidence="13">
    <location>
        <position position="719"/>
    </location>
    <ligand>
        <name>ATP</name>
        <dbReference type="ChEBI" id="CHEBI:30616"/>
    </ligand>
</feature>
<evidence type="ECO:0000256" key="1">
    <source>
        <dbReference type="ARBA" id="ARBA00004141"/>
    </source>
</evidence>
<feature type="binding site" evidence="13">
    <location>
        <position position="683"/>
    </location>
    <ligand>
        <name>ATP</name>
        <dbReference type="ChEBI" id="CHEBI:30616"/>
    </ligand>
</feature>
<dbReference type="Gene3D" id="2.70.150.10">
    <property type="entry name" value="Calcium-transporting ATPase, cytoplasmic transduction domain A"/>
    <property type="match status" value="1"/>
</dbReference>
<dbReference type="FunFam" id="3.40.50.1000:FF:000014">
    <property type="entry name" value="Phospholipid-transporting ATPase"/>
    <property type="match status" value="1"/>
</dbReference>
<keyword evidence="3 15" id="KW-0812">Transmembrane</keyword>
<keyword evidence="4 14" id="KW-0479">Metal-binding</keyword>
<keyword evidence="10 15" id="KW-0472">Membrane</keyword>
<dbReference type="InterPro" id="IPR023298">
    <property type="entry name" value="ATPase_P-typ_TM_dom_sf"/>
</dbReference>
<feature type="binding site" evidence="13">
    <location>
        <position position="921"/>
    </location>
    <ligand>
        <name>ATP</name>
        <dbReference type="ChEBI" id="CHEBI:30616"/>
    </ligand>
</feature>
<dbReference type="EMBL" id="CDSF01000104">
    <property type="protein sequence ID" value="CEP00899.1"/>
    <property type="molecule type" value="Genomic_DNA"/>
</dbReference>
<evidence type="ECO:0000256" key="10">
    <source>
        <dbReference type="ARBA" id="ARBA00023136"/>
    </source>
</evidence>
<evidence type="ECO:0000256" key="6">
    <source>
        <dbReference type="ARBA" id="ARBA00022840"/>
    </source>
</evidence>
<feature type="transmembrane region" description="Helical" evidence="15">
    <location>
        <begin position="379"/>
        <end position="402"/>
    </location>
</feature>
<feature type="binding site" evidence="14">
    <location>
        <position position="917"/>
    </location>
    <ligand>
        <name>Mg(2+)</name>
        <dbReference type="ChEBI" id="CHEBI:18420"/>
    </ligand>
</feature>
<evidence type="ECO:0000256" key="2">
    <source>
        <dbReference type="ARBA" id="ARBA00008109"/>
    </source>
</evidence>
<dbReference type="NCBIfam" id="TIGR01652">
    <property type="entry name" value="ATPase-Plipid"/>
    <property type="match status" value="1"/>
</dbReference>
<reference evidence="20 22" key="2">
    <citation type="submission" date="2018-03" db="EMBL/GenBank/DDBJ databases">
        <authorList>
            <person name="Fogelqvist J."/>
        </authorList>
    </citation>
    <scope>NUCLEOTIDE SEQUENCE [LARGE SCALE GENOMIC DNA]</scope>
</reference>
<feature type="transmembrane region" description="Helical" evidence="15">
    <location>
        <begin position="1124"/>
        <end position="1145"/>
    </location>
</feature>
<feature type="transmembrane region" description="Helical" evidence="15">
    <location>
        <begin position="1169"/>
        <end position="1194"/>
    </location>
</feature>
<dbReference type="InterPro" id="IPR036412">
    <property type="entry name" value="HAD-like_sf"/>
</dbReference>
<feature type="binding site" evidence="13">
    <location>
        <position position="891"/>
    </location>
    <ligand>
        <name>ATP</name>
        <dbReference type="ChEBI" id="CHEBI:30616"/>
    </ligand>
</feature>
<dbReference type="Proteomes" id="UP000290189">
    <property type="component" value="Unassembled WGS sequence"/>
</dbReference>
<evidence type="ECO:0000256" key="9">
    <source>
        <dbReference type="ARBA" id="ARBA00022989"/>
    </source>
</evidence>
<dbReference type="InterPro" id="IPR032631">
    <property type="entry name" value="P-type_ATPase_N"/>
</dbReference>
<evidence type="ECO:0000256" key="5">
    <source>
        <dbReference type="ARBA" id="ARBA00022741"/>
    </source>
</evidence>
<dbReference type="Pfam" id="PF16209">
    <property type="entry name" value="PhoLip_ATPase_N"/>
    <property type="match status" value="1"/>
</dbReference>
<geneLocation type="mitochondrion" evidence="20"/>
<feature type="binding site" evidence="14">
    <location>
        <position position="921"/>
    </location>
    <ligand>
        <name>Mg(2+)</name>
        <dbReference type="ChEBI" id="CHEBI:18420"/>
    </ligand>
</feature>
<dbReference type="SUPFAM" id="SSF81665">
    <property type="entry name" value="Calcium ATPase, transmembrane domain M"/>
    <property type="match status" value="1"/>
</dbReference>
<organism evidence="19 21">
    <name type="scientific">Plasmodiophora brassicae</name>
    <name type="common">Clubroot disease agent</name>
    <dbReference type="NCBI Taxonomy" id="37360"/>
    <lineage>
        <taxon>Eukaryota</taxon>
        <taxon>Sar</taxon>
        <taxon>Rhizaria</taxon>
        <taxon>Endomyxa</taxon>
        <taxon>Phytomyxea</taxon>
        <taxon>Plasmodiophorida</taxon>
        <taxon>Plasmodiophoridae</taxon>
        <taxon>Plasmodiophora</taxon>
    </lineage>
</organism>
<feature type="transmembrane region" description="Helical" evidence="15">
    <location>
        <begin position="118"/>
        <end position="136"/>
    </location>
</feature>
<dbReference type="Proteomes" id="UP000039324">
    <property type="component" value="Unassembled WGS sequence"/>
</dbReference>
<feature type="domain" description="P-type ATPase N-terminal" evidence="17">
    <location>
        <begin position="58"/>
        <end position="123"/>
    </location>
</feature>
<evidence type="ECO:0000256" key="12">
    <source>
        <dbReference type="PIRSR" id="PIRSR606539-1"/>
    </source>
</evidence>
<comment type="catalytic activity">
    <reaction evidence="11 15">
        <text>ATP + H2O + phospholipidSide 1 = ADP + phosphate + phospholipidSide 2.</text>
        <dbReference type="EC" id="7.6.2.1"/>
    </reaction>
</comment>
<evidence type="ECO:0000256" key="14">
    <source>
        <dbReference type="PIRSR" id="PIRSR606539-3"/>
    </source>
</evidence>
<feature type="transmembrane region" description="Helical" evidence="15">
    <location>
        <begin position="1099"/>
        <end position="1117"/>
    </location>
</feature>
<feature type="binding site" evidence="13">
    <location>
        <position position="897"/>
    </location>
    <ligand>
        <name>ATP</name>
        <dbReference type="ChEBI" id="CHEBI:30616"/>
    </ligand>
</feature>
<accession>A0A0G4J0L7</accession>
<dbReference type="InterPro" id="IPR023214">
    <property type="entry name" value="HAD_sf"/>
</dbReference>
<dbReference type="SUPFAM" id="SSF81660">
    <property type="entry name" value="Metal cation-transporting ATPase, ATP-binding domain N"/>
    <property type="match status" value="1"/>
</dbReference>
<dbReference type="NCBIfam" id="TIGR01494">
    <property type="entry name" value="ATPase_P-type"/>
    <property type="match status" value="1"/>
</dbReference>
<feature type="domain" description="P-type ATPase C-terminal" evidence="18">
    <location>
        <begin position="943"/>
        <end position="1196"/>
    </location>
</feature>
<dbReference type="SUPFAM" id="SSF56784">
    <property type="entry name" value="HAD-like"/>
    <property type="match status" value="1"/>
</dbReference>
<dbReference type="InterPro" id="IPR044492">
    <property type="entry name" value="P_typ_ATPase_HD_dom"/>
</dbReference>
<dbReference type="GO" id="GO:0140326">
    <property type="term" value="F:ATPase-coupled intramembrane lipid transporter activity"/>
    <property type="evidence" value="ECO:0007669"/>
    <property type="project" value="UniProtKB-EC"/>
</dbReference>
<dbReference type="SFLD" id="SFLDG00002">
    <property type="entry name" value="C1.7:_P-type_atpase_like"/>
    <property type="match status" value="1"/>
</dbReference>
<name>A0A0G4J0L7_PLABS</name>
<dbReference type="GO" id="GO:0000287">
    <property type="term" value="F:magnesium ion binding"/>
    <property type="evidence" value="ECO:0007669"/>
    <property type="project" value="UniProtKB-UniRule"/>
</dbReference>
<feature type="transmembrane region" description="Helical" evidence="15">
    <location>
        <begin position="1052"/>
        <end position="1079"/>
    </location>
</feature>